<protein>
    <submittedName>
        <fullName evidence="3">Alpha-galactosylglucosyldiacylglycerol synthase</fullName>
    </submittedName>
</protein>
<dbReference type="Proteomes" id="UP000366872">
    <property type="component" value="Unassembled WGS sequence"/>
</dbReference>
<dbReference type="Pfam" id="PF13439">
    <property type="entry name" value="Glyco_transf_4"/>
    <property type="match status" value="1"/>
</dbReference>
<proteinExistence type="predicted"/>
<keyword evidence="4" id="KW-1185">Reference proteome</keyword>
<dbReference type="GO" id="GO:0016757">
    <property type="term" value="F:glycosyltransferase activity"/>
    <property type="evidence" value="ECO:0007669"/>
    <property type="project" value="InterPro"/>
</dbReference>
<dbReference type="PANTHER" id="PTHR45947:SF3">
    <property type="entry name" value="SULFOQUINOVOSYL TRANSFERASE SQD2"/>
    <property type="match status" value="1"/>
</dbReference>
<gene>
    <name evidence="3" type="primary">cpoA</name>
    <name evidence="3" type="ORF">PDESU_03377</name>
</gene>
<sequence>MRILHICQRDTPDTGGSLSVATALVQQQRASGHEVWLLFLYGEPSHVHEALAPHSVCLGLDSSKEALRGIFALRYEIKRIAPDIIHSHDGILWPRLAFVTVGIPIVMHSHLPVDSDAGMKDRLGKIMVKATTNSLIGISLHTIETWVRDGYPASRIHYVPNGVDYRRFSISDSEEKKRLRMELGLPADKHVLLWVGRLHQAVKGTERVERIAGLLPEGMVLVVAGNGTEYEPMLERSKGLIECGKMIMAGSVSSPENYYKAADSYLFTSHREAFGLVILEAAFCGLPILAFPVTEGGGAVRLLKEFEVTMLDDNASDSTLRKTLKNAAVSSEPAIRNREVAIGKYSLEAVSERVLEVYGLCVGERL</sequence>
<evidence type="ECO:0000313" key="4">
    <source>
        <dbReference type="Proteomes" id="UP000366872"/>
    </source>
</evidence>
<dbReference type="InterPro" id="IPR050194">
    <property type="entry name" value="Glycosyltransferase_grp1"/>
</dbReference>
<dbReference type="Gene3D" id="3.40.50.2000">
    <property type="entry name" value="Glycogen Phosphorylase B"/>
    <property type="match status" value="2"/>
</dbReference>
<reference evidence="3 4" key="1">
    <citation type="submission" date="2019-04" db="EMBL/GenBank/DDBJ databases">
        <authorList>
            <person name="Van Vliet M D."/>
        </authorList>
    </citation>
    <scope>NUCLEOTIDE SEQUENCE [LARGE SCALE GENOMIC DNA]</scope>
    <source>
        <strain evidence="3 4">F1</strain>
    </source>
</reference>
<name>A0A6C2U426_PONDE</name>
<feature type="domain" description="Glycosyltransferase subfamily 4-like N-terminal" evidence="2">
    <location>
        <begin position="15"/>
        <end position="166"/>
    </location>
</feature>
<dbReference type="EMBL" id="CAAHFG010000002">
    <property type="protein sequence ID" value="VGO14808.1"/>
    <property type="molecule type" value="Genomic_DNA"/>
</dbReference>
<feature type="domain" description="Glycosyl transferase family 1" evidence="1">
    <location>
        <begin position="176"/>
        <end position="295"/>
    </location>
</feature>
<evidence type="ECO:0000259" key="2">
    <source>
        <dbReference type="Pfam" id="PF13439"/>
    </source>
</evidence>
<dbReference type="PANTHER" id="PTHR45947">
    <property type="entry name" value="SULFOQUINOVOSYL TRANSFERASE SQD2"/>
    <property type="match status" value="1"/>
</dbReference>
<evidence type="ECO:0000313" key="3">
    <source>
        <dbReference type="EMBL" id="VGO14808.1"/>
    </source>
</evidence>
<dbReference type="Pfam" id="PF00534">
    <property type="entry name" value="Glycos_transf_1"/>
    <property type="match status" value="1"/>
</dbReference>
<dbReference type="InterPro" id="IPR001296">
    <property type="entry name" value="Glyco_trans_1"/>
</dbReference>
<dbReference type="RefSeq" id="WP_136080432.1">
    <property type="nucleotide sequence ID" value="NZ_CAAHFG010000002.1"/>
</dbReference>
<dbReference type="SUPFAM" id="SSF53756">
    <property type="entry name" value="UDP-Glycosyltransferase/glycogen phosphorylase"/>
    <property type="match status" value="1"/>
</dbReference>
<dbReference type="AlphaFoldDB" id="A0A6C2U426"/>
<dbReference type="CDD" id="cd03801">
    <property type="entry name" value="GT4_PimA-like"/>
    <property type="match status" value="1"/>
</dbReference>
<dbReference type="InterPro" id="IPR028098">
    <property type="entry name" value="Glyco_trans_4-like_N"/>
</dbReference>
<organism evidence="3 4">
    <name type="scientific">Pontiella desulfatans</name>
    <dbReference type="NCBI Taxonomy" id="2750659"/>
    <lineage>
        <taxon>Bacteria</taxon>
        <taxon>Pseudomonadati</taxon>
        <taxon>Kiritimatiellota</taxon>
        <taxon>Kiritimatiellia</taxon>
        <taxon>Kiritimatiellales</taxon>
        <taxon>Pontiellaceae</taxon>
        <taxon>Pontiella</taxon>
    </lineage>
</organism>
<accession>A0A6C2U426</accession>
<evidence type="ECO:0000259" key="1">
    <source>
        <dbReference type="Pfam" id="PF00534"/>
    </source>
</evidence>